<evidence type="ECO:0000256" key="3">
    <source>
        <dbReference type="ARBA" id="ARBA00023016"/>
    </source>
</evidence>
<dbReference type="InterPro" id="IPR012317">
    <property type="entry name" value="Poly(ADP-ribose)pol_cat_dom"/>
</dbReference>
<dbReference type="InterPro" id="IPR057823">
    <property type="entry name" value="WWE_RCD1"/>
</dbReference>
<dbReference type="PROSITE" id="PS50918">
    <property type="entry name" value="WWE"/>
    <property type="match status" value="1"/>
</dbReference>
<evidence type="ECO:0000256" key="2">
    <source>
        <dbReference type="ARBA" id="ARBA00022473"/>
    </source>
</evidence>
<feature type="domain" description="RST" evidence="8">
    <location>
        <begin position="460"/>
        <end position="531"/>
    </location>
</feature>
<keyword evidence="2" id="KW-0217">Developmental protein</keyword>
<proteinExistence type="predicted"/>
<dbReference type="PROSITE" id="PS51879">
    <property type="entry name" value="RST"/>
    <property type="match status" value="1"/>
</dbReference>
<accession>A0A1D1XN97</accession>
<dbReference type="GO" id="GO:0005634">
    <property type="term" value="C:nucleus"/>
    <property type="evidence" value="ECO:0007669"/>
    <property type="project" value="UniProtKB-SubCell"/>
</dbReference>
<comment type="subcellular location">
    <subcellularLocation>
        <location evidence="1">Nucleus</location>
    </subcellularLocation>
</comment>
<keyword evidence="4" id="KW-0539">Nucleus</keyword>
<keyword evidence="3" id="KW-0346">Stress response</keyword>
<evidence type="ECO:0000259" key="8">
    <source>
        <dbReference type="PROSITE" id="PS51879"/>
    </source>
</evidence>
<dbReference type="AlphaFoldDB" id="A0A1D1XN97"/>
<dbReference type="InterPro" id="IPR044964">
    <property type="entry name" value="RCD1/SRO1-5"/>
</dbReference>
<protein>
    <submittedName>
        <fullName evidence="9">Inactive poly [ADP-ribose] polymerase RCD1</fullName>
    </submittedName>
</protein>
<feature type="domain" description="PARP catalytic" evidence="7">
    <location>
        <begin position="221"/>
        <end position="445"/>
    </location>
</feature>
<sequence>MEPSKDSPSESLTLGSKRKRPEFGSSTISKMARTNGRMLFCSCQHGCCKCCFGRSAEDPNHLNFLRSMTPRRIMFYSTGEWSDFPESVTSLLVKAFRDKTSAVKIPISGSCYLFDFLSMVLINLENGGQRSVSWIDESDNCFFPNSFFDGDSFPVSRLNIKNITVMDVKVPASATDSAGTRDQSEAGDAPSVAPYGSGFCEVDVVKTKIMEEAIRENRASPVSVNQTSSVDTLCSELVKLERHSRDFIEVARTFLSGLCNFAHSTSVMGIYRYTPKNSSALARQENFKQQVMSTRCRRGNANMRCGWFGTSSEQVFKILLHGFTSGTEVSEGAAHGTGVYLMPENCSFASVKYCDVDENGAQCVVLCQIVMGNMEKVPAGSKQSSPSNLEFDSGVDDLLQPNCYVIWGAHTTTHIHPEYIVSFKLSPTVREYLAGLKDVKVNDNTMKRDLENVPINYPASRPRSPWMSLTLLFAEIKDKVSPLAMELLNLHHREYKNKMISREELVKKMRLIVGDPVMISTLKRLQQNEHYFPGIIDKEKHVYTVHGHN</sequence>
<dbReference type="GO" id="GO:0003950">
    <property type="term" value="F:NAD+ poly-ADP-ribosyltransferase activity"/>
    <property type="evidence" value="ECO:0007669"/>
    <property type="project" value="InterPro"/>
</dbReference>
<dbReference type="Gene3D" id="3.90.228.10">
    <property type="match status" value="1"/>
</dbReference>
<dbReference type="PANTHER" id="PTHR32263:SF17">
    <property type="entry name" value="OS04G0672200 PROTEIN"/>
    <property type="match status" value="1"/>
</dbReference>
<evidence type="ECO:0000256" key="1">
    <source>
        <dbReference type="ARBA" id="ARBA00004123"/>
    </source>
</evidence>
<evidence type="ECO:0000313" key="9">
    <source>
        <dbReference type="EMBL" id="JAT43851.1"/>
    </source>
</evidence>
<dbReference type="SUPFAM" id="SSF56399">
    <property type="entry name" value="ADP-ribosylation"/>
    <property type="match status" value="1"/>
</dbReference>
<dbReference type="Pfam" id="PF23467">
    <property type="entry name" value="WWE_5"/>
    <property type="match status" value="1"/>
</dbReference>
<dbReference type="InterPro" id="IPR004170">
    <property type="entry name" value="WWE_dom"/>
</dbReference>
<evidence type="ECO:0000256" key="4">
    <source>
        <dbReference type="ARBA" id="ARBA00023242"/>
    </source>
</evidence>
<evidence type="ECO:0000259" key="6">
    <source>
        <dbReference type="PROSITE" id="PS50918"/>
    </source>
</evidence>
<dbReference type="PROSITE" id="PS51059">
    <property type="entry name" value="PARP_CATALYTIC"/>
    <property type="match status" value="1"/>
</dbReference>
<reference evidence="9" key="1">
    <citation type="submission" date="2015-07" db="EMBL/GenBank/DDBJ databases">
        <title>Transcriptome Assembly of Anthurium amnicola.</title>
        <authorList>
            <person name="Suzuki J."/>
        </authorList>
    </citation>
    <scope>NUCLEOTIDE SEQUENCE</scope>
</reference>
<dbReference type="PANTHER" id="PTHR32263">
    <property type="entry name" value="INACTIVE POLY [ADP-RIBOSE] POLYMERASE SRO4-RELATED"/>
    <property type="match status" value="1"/>
</dbReference>
<dbReference type="InterPro" id="IPR037197">
    <property type="entry name" value="WWE_dom_sf"/>
</dbReference>
<evidence type="ECO:0000259" key="7">
    <source>
        <dbReference type="PROSITE" id="PS51059"/>
    </source>
</evidence>
<dbReference type="Pfam" id="PF00644">
    <property type="entry name" value="PARP"/>
    <property type="match status" value="1"/>
</dbReference>
<gene>
    <name evidence="9" type="primary">RCD1_3</name>
    <name evidence="9" type="ORF">g.88315</name>
</gene>
<organism evidence="9">
    <name type="scientific">Anthurium amnicola</name>
    <dbReference type="NCBI Taxonomy" id="1678845"/>
    <lineage>
        <taxon>Eukaryota</taxon>
        <taxon>Viridiplantae</taxon>
        <taxon>Streptophyta</taxon>
        <taxon>Embryophyta</taxon>
        <taxon>Tracheophyta</taxon>
        <taxon>Spermatophyta</taxon>
        <taxon>Magnoliopsida</taxon>
        <taxon>Liliopsida</taxon>
        <taxon>Araceae</taxon>
        <taxon>Pothoideae</taxon>
        <taxon>Potheae</taxon>
        <taxon>Anthurium</taxon>
    </lineage>
</organism>
<dbReference type="InterPro" id="IPR022003">
    <property type="entry name" value="RST"/>
</dbReference>
<dbReference type="EMBL" id="GDJX01024085">
    <property type="protein sequence ID" value="JAT43851.1"/>
    <property type="molecule type" value="Transcribed_RNA"/>
</dbReference>
<feature type="domain" description="WWE" evidence="6">
    <location>
        <begin position="55"/>
        <end position="134"/>
    </location>
</feature>
<evidence type="ECO:0000256" key="5">
    <source>
        <dbReference type="SAM" id="MobiDB-lite"/>
    </source>
</evidence>
<name>A0A1D1XN97_9ARAE</name>
<dbReference type="SUPFAM" id="SSF117839">
    <property type="entry name" value="WWE domain"/>
    <property type="match status" value="1"/>
</dbReference>
<feature type="region of interest" description="Disordered" evidence="5">
    <location>
        <begin position="1"/>
        <end position="25"/>
    </location>
</feature>
<dbReference type="Pfam" id="PF12174">
    <property type="entry name" value="RST"/>
    <property type="match status" value="1"/>
</dbReference>